<accession>A0A5K7SFA6</accession>
<dbReference type="EMBL" id="AP018694">
    <property type="protein sequence ID" value="BBE20146.1"/>
    <property type="molecule type" value="Genomic_DNA"/>
</dbReference>
<protein>
    <submittedName>
        <fullName evidence="1">Uncharacterized protein</fullName>
    </submittedName>
</protein>
<gene>
    <name evidence="1" type="ORF">AQPE_4337</name>
</gene>
<dbReference type="InterPro" id="IPR011051">
    <property type="entry name" value="RmlC_Cupin_sf"/>
</dbReference>
<dbReference type="InterPro" id="IPR014710">
    <property type="entry name" value="RmlC-like_jellyroll"/>
</dbReference>
<dbReference type="KEGG" id="anf:AQPE_4337"/>
<reference evidence="1" key="1">
    <citation type="journal article" date="2020" name="Int. J. Syst. Evol. Microbiol.">
        <title>Aquipluma nitroreducens gen. nov. sp. nov., a novel facultatively anaerobic bacterium isolated from a freshwater lake.</title>
        <authorList>
            <person name="Watanabe M."/>
            <person name="Kojima H."/>
            <person name="Fukui M."/>
        </authorList>
    </citation>
    <scope>NUCLEOTIDE SEQUENCE</scope>
    <source>
        <strain evidence="1">MeG22</strain>
    </source>
</reference>
<organism evidence="1 2">
    <name type="scientific">Aquipluma nitroreducens</name>
    <dbReference type="NCBI Taxonomy" id="2010828"/>
    <lineage>
        <taxon>Bacteria</taxon>
        <taxon>Pseudomonadati</taxon>
        <taxon>Bacteroidota</taxon>
        <taxon>Bacteroidia</taxon>
        <taxon>Marinilabiliales</taxon>
        <taxon>Prolixibacteraceae</taxon>
        <taxon>Aquipluma</taxon>
    </lineage>
</organism>
<proteinExistence type="predicted"/>
<name>A0A5K7SFA6_9BACT</name>
<dbReference type="RefSeq" id="WP_318348321.1">
    <property type="nucleotide sequence ID" value="NZ_AP018694.1"/>
</dbReference>
<evidence type="ECO:0000313" key="1">
    <source>
        <dbReference type="EMBL" id="BBE20146.1"/>
    </source>
</evidence>
<dbReference type="Gene3D" id="2.60.120.10">
    <property type="entry name" value="Jelly Rolls"/>
    <property type="match status" value="1"/>
</dbReference>
<dbReference type="AlphaFoldDB" id="A0A5K7SFA6"/>
<dbReference type="SUPFAM" id="SSF51182">
    <property type="entry name" value="RmlC-like cupins"/>
    <property type="match status" value="1"/>
</dbReference>
<sequence length="98" mass="11018">MNTQNIPKLVTLKTGESFKVYQVIGQAGMKMPLHYSTKEAVVIVQEGFAQLKIDEIKHMLQEGSTFIIPAHQNHTLSVKAKFKALVIMSKDSDIEFVE</sequence>
<evidence type="ECO:0000313" key="2">
    <source>
        <dbReference type="Proteomes" id="UP001193389"/>
    </source>
</evidence>
<keyword evidence="2" id="KW-1185">Reference proteome</keyword>
<dbReference type="Proteomes" id="UP001193389">
    <property type="component" value="Chromosome"/>
</dbReference>